<dbReference type="Gramene" id="scaffold_200039.1">
    <property type="protein sequence ID" value="scaffold_200039.1"/>
    <property type="gene ID" value="scaffold_200039.1"/>
</dbReference>
<dbReference type="EMBL" id="GL348714">
    <property type="protein sequence ID" value="EFH64145.1"/>
    <property type="molecule type" value="Genomic_DNA"/>
</dbReference>
<accession>D7KS97</accession>
<protein>
    <submittedName>
        <fullName evidence="1">Predicted protein</fullName>
    </submittedName>
</protein>
<dbReference type="HOGENOM" id="CLU_2625325_0_0_1"/>
<dbReference type="Proteomes" id="UP000008694">
    <property type="component" value="Unassembled WGS sequence"/>
</dbReference>
<name>D7KS97_ARALL</name>
<evidence type="ECO:0000313" key="2">
    <source>
        <dbReference type="Proteomes" id="UP000008694"/>
    </source>
</evidence>
<organism evidence="2">
    <name type="scientific">Arabidopsis lyrata subsp. lyrata</name>
    <name type="common">Lyre-leaved rock-cress</name>
    <dbReference type="NCBI Taxonomy" id="81972"/>
    <lineage>
        <taxon>Eukaryota</taxon>
        <taxon>Viridiplantae</taxon>
        <taxon>Streptophyta</taxon>
        <taxon>Embryophyta</taxon>
        <taxon>Tracheophyta</taxon>
        <taxon>Spermatophyta</taxon>
        <taxon>Magnoliopsida</taxon>
        <taxon>eudicotyledons</taxon>
        <taxon>Gunneridae</taxon>
        <taxon>Pentapetalae</taxon>
        <taxon>rosids</taxon>
        <taxon>malvids</taxon>
        <taxon>Brassicales</taxon>
        <taxon>Brassicaceae</taxon>
        <taxon>Camelineae</taxon>
        <taxon>Arabidopsis</taxon>
    </lineage>
</organism>
<dbReference type="AlphaFoldDB" id="D7KS97"/>
<sequence length="78" mass="8909">MFSATGERPISGGDREMQIALISPWHVYRGDLAFHTISSTPLLNLHVSNRQALEVFFTCRAKRLVERVLKIMNLIIKI</sequence>
<keyword evidence="2" id="KW-1185">Reference proteome</keyword>
<gene>
    <name evidence="1" type="ORF">ARALYDRAFT_892965</name>
</gene>
<reference evidence="2" key="1">
    <citation type="journal article" date="2011" name="Nat. Genet.">
        <title>The Arabidopsis lyrata genome sequence and the basis of rapid genome size change.</title>
        <authorList>
            <person name="Hu T.T."/>
            <person name="Pattyn P."/>
            <person name="Bakker E.G."/>
            <person name="Cao J."/>
            <person name="Cheng J.-F."/>
            <person name="Clark R.M."/>
            <person name="Fahlgren N."/>
            <person name="Fawcett J.A."/>
            <person name="Grimwood J."/>
            <person name="Gundlach H."/>
            <person name="Haberer G."/>
            <person name="Hollister J.D."/>
            <person name="Ossowski S."/>
            <person name="Ottilar R.P."/>
            <person name="Salamov A.A."/>
            <person name="Schneeberger K."/>
            <person name="Spannagl M."/>
            <person name="Wang X."/>
            <person name="Yang L."/>
            <person name="Nasrallah M.E."/>
            <person name="Bergelson J."/>
            <person name="Carrington J.C."/>
            <person name="Gaut B.S."/>
            <person name="Schmutz J."/>
            <person name="Mayer K.F.X."/>
            <person name="Van de Peer Y."/>
            <person name="Grigoriev I.V."/>
            <person name="Nordborg M."/>
            <person name="Weigel D."/>
            <person name="Guo Y.-L."/>
        </authorList>
    </citation>
    <scope>NUCLEOTIDE SEQUENCE [LARGE SCALE GENOMIC DNA]</scope>
    <source>
        <strain evidence="2">cv. MN47</strain>
    </source>
</reference>
<evidence type="ECO:0000313" key="1">
    <source>
        <dbReference type="EMBL" id="EFH64145.1"/>
    </source>
</evidence>
<proteinExistence type="predicted"/>